<evidence type="ECO:0000313" key="2">
    <source>
        <dbReference type="EMBL" id="CAG8556824.1"/>
    </source>
</evidence>
<evidence type="ECO:0000313" key="3">
    <source>
        <dbReference type="Proteomes" id="UP000789405"/>
    </source>
</evidence>
<proteinExistence type="predicted"/>
<dbReference type="AlphaFoldDB" id="A0A9N9FSE4"/>
<feature type="non-terminal residue" evidence="2">
    <location>
        <position position="293"/>
    </location>
</feature>
<dbReference type="SMART" id="SM00513">
    <property type="entry name" value="SAP"/>
    <property type="match status" value="1"/>
</dbReference>
<keyword evidence="3" id="KW-1185">Reference proteome</keyword>
<dbReference type="EMBL" id="CAJVPY010002326">
    <property type="protein sequence ID" value="CAG8556824.1"/>
    <property type="molecule type" value="Genomic_DNA"/>
</dbReference>
<dbReference type="Proteomes" id="UP000789405">
    <property type="component" value="Unassembled WGS sequence"/>
</dbReference>
<reference evidence="2" key="1">
    <citation type="submission" date="2021-06" db="EMBL/GenBank/DDBJ databases">
        <authorList>
            <person name="Kallberg Y."/>
            <person name="Tangrot J."/>
            <person name="Rosling A."/>
        </authorList>
    </citation>
    <scope>NUCLEOTIDE SEQUENCE</scope>
    <source>
        <strain evidence="2">MA453B</strain>
    </source>
</reference>
<protein>
    <submittedName>
        <fullName evidence="2">8317_t:CDS:1</fullName>
    </submittedName>
</protein>
<dbReference type="PROSITE" id="PS50800">
    <property type="entry name" value="SAP"/>
    <property type="match status" value="1"/>
</dbReference>
<name>A0A9N9FSE4_9GLOM</name>
<evidence type="ECO:0000259" key="1">
    <source>
        <dbReference type="PROSITE" id="PS50800"/>
    </source>
</evidence>
<organism evidence="2 3">
    <name type="scientific">Dentiscutata erythropus</name>
    <dbReference type="NCBI Taxonomy" id="1348616"/>
    <lineage>
        <taxon>Eukaryota</taxon>
        <taxon>Fungi</taxon>
        <taxon>Fungi incertae sedis</taxon>
        <taxon>Mucoromycota</taxon>
        <taxon>Glomeromycotina</taxon>
        <taxon>Glomeromycetes</taxon>
        <taxon>Diversisporales</taxon>
        <taxon>Gigasporaceae</taxon>
        <taxon>Dentiscutata</taxon>
    </lineage>
</organism>
<gene>
    <name evidence="2" type="ORF">DERYTH_LOCUS5540</name>
</gene>
<sequence>KKHRPSEDMSESNLSKSDLEELCRAFGVSTNGVKADLVQSLKQFSTEASKNLDNVEGTGETGVGTFDIDESENHMYGDDLDIDPEARLLKKLAYRSKGKSKHLTSNNDLEDPNTSQAHVEECLNQNKRQYSKMNLDNPLGNLVLSEFKKLENVMTNFNNRLNSVTMQVQDTRYRAEINEAWSTCKFEKPRDQHEYDSLCTIGTELDLAMESRNFSDIISHIEKAWESVANQNRDFTFRKPNSQDKPQHFYQNSYQNSYQTPYPNHRGVGLWTLRKRLPLRSIPQHPTPARTHL</sequence>
<dbReference type="InterPro" id="IPR003034">
    <property type="entry name" value="SAP_dom"/>
</dbReference>
<feature type="domain" description="SAP" evidence="1">
    <location>
        <begin position="11"/>
        <end position="45"/>
    </location>
</feature>
<dbReference type="Pfam" id="PF02037">
    <property type="entry name" value="SAP"/>
    <property type="match status" value="1"/>
</dbReference>
<dbReference type="OrthoDB" id="2446083at2759"/>
<accession>A0A9N9FSE4</accession>
<comment type="caution">
    <text evidence="2">The sequence shown here is derived from an EMBL/GenBank/DDBJ whole genome shotgun (WGS) entry which is preliminary data.</text>
</comment>